<sequence length="97" mass="10729">MNLLGHHTLSGTKKSSNRITHIRTTLPEGHTLLLTYIDHTDKDSSIKPSTTSKWVKDIMQTSGIDTTQCKAHPIRSASSTKAIEKGHSIRTAKEHVN</sequence>
<dbReference type="SUPFAM" id="SSF56349">
    <property type="entry name" value="DNA breaking-rejoining enzymes"/>
    <property type="match status" value="1"/>
</dbReference>
<dbReference type="InterPro" id="IPR011010">
    <property type="entry name" value="DNA_brk_join_enz"/>
</dbReference>
<feature type="region of interest" description="Disordered" evidence="1">
    <location>
        <begin position="74"/>
        <end position="97"/>
    </location>
</feature>
<dbReference type="EMBL" id="CH476746">
    <property type="protein sequence ID" value="EIE90419.1"/>
    <property type="molecule type" value="Genomic_DNA"/>
</dbReference>
<dbReference type="VEuPathDB" id="FungiDB:RO3G_15130"/>
<evidence type="ECO:0000313" key="2">
    <source>
        <dbReference type="EMBL" id="EIE90419.1"/>
    </source>
</evidence>
<dbReference type="GO" id="GO:0003677">
    <property type="term" value="F:DNA binding"/>
    <property type="evidence" value="ECO:0007669"/>
    <property type="project" value="InterPro"/>
</dbReference>
<reference evidence="2 3" key="1">
    <citation type="journal article" date="2009" name="PLoS Genet.">
        <title>Genomic analysis of the basal lineage fungus Rhizopus oryzae reveals a whole-genome duplication.</title>
        <authorList>
            <person name="Ma L.-J."/>
            <person name="Ibrahim A.S."/>
            <person name="Skory C."/>
            <person name="Grabherr M.G."/>
            <person name="Burger G."/>
            <person name="Butler M."/>
            <person name="Elias M."/>
            <person name="Idnurm A."/>
            <person name="Lang B.F."/>
            <person name="Sone T."/>
            <person name="Abe A."/>
            <person name="Calvo S.E."/>
            <person name="Corrochano L.M."/>
            <person name="Engels R."/>
            <person name="Fu J."/>
            <person name="Hansberg W."/>
            <person name="Kim J.-M."/>
            <person name="Kodira C.D."/>
            <person name="Koehrsen M.J."/>
            <person name="Liu B."/>
            <person name="Miranda-Saavedra D."/>
            <person name="O'Leary S."/>
            <person name="Ortiz-Castellanos L."/>
            <person name="Poulter R."/>
            <person name="Rodriguez-Romero J."/>
            <person name="Ruiz-Herrera J."/>
            <person name="Shen Y.-Q."/>
            <person name="Zeng Q."/>
            <person name="Galagan J."/>
            <person name="Birren B.W."/>
            <person name="Cuomo C.A."/>
            <person name="Wickes B.L."/>
        </authorList>
    </citation>
    <scope>NUCLEOTIDE SEQUENCE [LARGE SCALE GENOMIC DNA]</scope>
    <source>
        <strain evidence="3">RA 99-880 / ATCC MYA-4621 / FGSC 9543 / NRRL 43880</strain>
    </source>
</reference>
<organism evidence="2 3">
    <name type="scientific">Rhizopus delemar (strain RA 99-880 / ATCC MYA-4621 / FGSC 9543 / NRRL 43880)</name>
    <name type="common">Mucormycosis agent</name>
    <name type="synonym">Rhizopus arrhizus var. delemar</name>
    <dbReference type="NCBI Taxonomy" id="246409"/>
    <lineage>
        <taxon>Eukaryota</taxon>
        <taxon>Fungi</taxon>
        <taxon>Fungi incertae sedis</taxon>
        <taxon>Mucoromycota</taxon>
        <taxon>Mucoromycotina</taxon>
        <taxon>Mucoromycetes</taxon>
        <taxon>Mucorales</taxon>
        <taxon>Mucorineae</taxon>
        <taxon>Rhizopodaceae</taxon>
        <taxon>Rhizopus</taxon>
    </lineage>
</organism>
<name>I1CPN9_RHIO9</name>
<dbReference type="InParanoid" id="I1CPN9"/>
<accession>I1CPN9</accession>
<keyword evidence="3" id="KW-1185">Reference proteome</keyword>
<evidence type="ECO:0008006" key="4">
    <source>
        <dbReference type="Google" id="ProtNLM"/>
    </source>
</evidence>
<dbReference type="STRING" id="246409.I1CPN9"/>
<dbReference type="GeneID" id="93622095"/>
<dbReference type="RefSeq" id="XP_067525815.1">
    <property type="nucleotide sequence ID" value="XM_067669714.1"/>
</dbReference>
<dbReference type="Proteomes" id="UP000009138">
    <property type="component" value="Unassembled WGS sequence"/>
</dbReference>
<evidence type="ECO:0000313" key="3">
    <source>
        <dbReference type="Proteomes" id="UP000009138"/>
    </source>
</evidence>
<dbReference type="AlphaFoldDB" id="I1CPN9"/>
<feature type="compositionally biased region" description="Basic and acidic residues" evidence="1">
    <location>
        <begin position="82"/>
        <end position="97"/>
    </location>
</feature>
<gene>
    <name evidence="2" type="ORF">RO3G_15130</name>
</gene>
<protein>
    <recommendedName>
        <fullName evidence="4">Tyr recombinase domain-containing protein</fullName>
    </recommendedName>
</protein>
<evidence type="ECO:0000256" key="1">
    <source>
        <dbReference type="SAM" id="MobiDB-lite"/>
    </source>
</evidence>
<proteinExistence type="predicted"/>